<sequence length="98" mass="11277">MLLKLSEISYIMCSLINVMYSSFSTKCAQCHHKSAHHFLWWNRYIAKPLESIQSNTTGRDAIVLLKHKILENLLLKRTKKERAADLALPLKTVSSVLH</sequence>
<proteinExistence type="predicted"/>
<name>A0AAF0U2T8_SOLVR</name>
<dbReference type="Proteomes" id="UP001234989">
    <property type="component" value="Chromosome 7"/>
</dbReference>
<dbReference type="AlphaFoldDB" id="A0AAF0U2T8"/>
<accession>A0AAF0U2T8</accession>
<keyword evidence="2" id="KW-1185">Reference proteome</keyword>
<evidence type="ECO:0000313" key="2">
    <source>
        <dbReference type="Proteomes" id="UP001234989"/>
    </source>
</evidence>
<protein>
    <submittedName>
        <fullName evidence="1">Uncharacterized protein</fullName>
    </submittedName>
</protein>
<organism evidence="1 2">
    <name type="scientific">Solanum verrucosum</name>
    <dbReference type="NCBI Taxonomy" id="315347"/>
    <lineage>
        <taxon>Eukaryota</taxon>
        <taxon>Viridiplantae</taxon>
        <taxon>Streptophyta</taxon>
        <taxon>Embryophyta</taxon>
        <taxon>Tracheophyta</taxon>
        <taxon>Spermatophyta</taxon>
        <taxon>Magnoliopsida</taxon>
        <taxon>eudicotyledons</taxon>
        <taxon>Gunneridae</taxon>
        <taxon>Pentapetalae</taxon>
        <taxon>asterids</taxon>
        <taxon>lamiids</taxon>
        <taxon>Solanales</taxon>
        <taxon>Solanaceae</taxon>
        <taxon>Solanoideae</taxon>
        <taxon>Solaneae</taxon>
        <taxon>Solanum</taxon>
    </lineage>
</organism>
<evidence type="ECO:0000313" key="1">
    <source>
        <dbReference type="EMBL" id="WMV38243.1"/>
    </source>
</evidence>
<reference evidence="1" key="1">
    <citation type="submission" date="2023-08" db="EMBL/GenBank/DDBJ databases">
        <title>A de novo genome assembly of Solanum verrucosum Schlechtendal, a Mexican diploid species geographically isolated from the other diploid A-genome species in potato relatives.</title>
        <authorList>
            <person name="Hosaka K."/>
        </authorList>
    </citation>
    <scope>NUCLEOTIDE SEQUENCE</scope>
    <source>
        <tissue evidence="1">Young leaves</tissue>
    </source>
</reference>
<gene>
    <name evidence="1" type="ORF">MTR67_031628</name>
</gene>
<dbReference type="EMBL" id="CP133618">
    <property type="protein sequence ID" value="WMV38243.1"/>
    <property type="molecule type" value="Genomic_DNA"/>
</dbReference>